<dbReference type="STRING" id="479431.Namu_0116"/>
<dbReference type="InterPro" id="IPR018497">
    <property type="entry name" value="Peptidase_M13_C"/>
</dbReference>
<evidence type="ECO:0000313" key="10">
    <source>
        <dbReference type="EMBL" id="ACV76550.1"/>
    </source>
</evidence>
<feature type="domain" description="Peptidase M13 C-terminal" evidence="8">
    <location>
        <begin position="445"/>
        <end position="648"/>
    </location>
</feature>
<dbReference type="InterPro" id="IPR008753">
    <property type="entry name" value="Peptidase_M13_N"/>
</dbReference>
<keyword evidence="6" id="KW-0862">Zinc</keyword>
<dbReference type="GO" id="GO:0004222">
    <property type="term" value="F:metalloendopeptidase activity"/>
    <property type="evidence" value="ECO:0007669"/>
    <property type="project" value="UniProtKB-EC"/>
</dbReference>
<dbReference type="eggNOG" id="COG3590">
    <property type="taxonomic scope" value="Bacteria"/>
</dbReference>
<dbReference type="EC" id="3.4.24.11" evidence="10"/>
<proteinExistence type="inferred from homology"/>
<reference evidence="11" key="1">
    <citation type="submission" date="2009-09" db="EMBL/GenBank/DDBJ databases">
        <title>The complete genome of Nakamurella multipartita DSM 44233.</title>
        <authorList>
            <consortium name="US DOE Joint Genome Institute (JGI-PGF)"/>
            <person name="Lucas S."/>
            <person name="Copeland A."/>
            <person name="Lapidus A."/>
            <person name="Glavina del Rio T."/>
            <person name="Dalin E."/>
            <person name="Tice H."/>
            <person name="Bruce D."/>
            <person name="Goodwin L."/>
            <person name="Pitluck S."/>
            <person name="Kyrpides N."/>
            <person name="Mavromatis K."/>
            <person name="Ivanova N."/>
            <person name="Ovchinnikova G."/>
            <person name="Sims D."/>
            <person name="Meincke L."/>
            <person name="Brettin T."/>
            <person name="Detter J.C."/>
            <person name="Han C."/>
            <person name="Larimer F."/>
            <person name="Land M."/>
            <person name="Hauser L."/>
            <person name="Markowitz V."/>
            <person name="Cheng J.-F."/>
            <person name="Hugenholtz P."/>
            <person name="Woyke T."/>
            <person name="Wu D."/>
            <person name="Klenk H.-P."/>
            <person name="Eisen J.A."/>
        </authorList>
    </citation>
    <scope>NUCLEOTIDE SEQUENCE [LARGE SCALE GENOMIC DNA]</scope>
    <source>
        <strain evidence="11">ATCC 700099 / DSM 44233 / CIP 104796 / JCM 9543 / NBRC 105858 / Y-104</strain>
    </source>
</reference>
<keyword evidence="11" id="KW-1185">Reference proteome</keyword>
<evidence type="ECO:0000256" key="3">
    <source>
        <dbReference type="ARBA" id="ARBA00022670"/>
    </source>
</evidence>
<dbReference type="KEGG" id="nml:Namu_0116"/>
<dbReference type="Gene3D" id="3.40.390.10">
    <property type="entry name" value="Collagenase (Catalytic Domain)"/>
    <property type="match status" value="1"/>
</dbReference>
<evidence type="ECO:0000313" key="11">
    <source>
        <dbReference type="Proteomes" id="UP000002218"/>
    </source>
</evidence>
<dbReference type="InterPro" id="IPR024079">
    <property type="entry name" value="MetalloPept_cat_dom_sf"/>
</dbReference>
<keyword evidence="3" id="KW-0645">Protease</keyword>
<dbReference type="CDD" id="cd08662">
    <property type="entry name" value="M13"/>
    <property type="match status" value="1"/>
</dbReference>
<dbReference type="AlphaFoldDB" id="C8XIW3"/>
<dbReference type="Proteomes" id="UP000002218">
    <property type="component" value="Chromosome"/>
</dbReference>
<evidence type="ECO:0000256" key="1">
    <source>
        <dbReference type="ARBA" id="ARBA00001947"/>
    </source>
</evidence>
<evidence type="ECO:0000256" key="4">
    <source>
        <dbReference type="ARBA" id="ARBA00022723"/>
    </source>
</evidence>
<comment type="cofactor">
    <cofactor evidence="1">
        <name>Zn(2+)</name>
        <dbReference type="ChEBI" id="CHEBI:29105"/>
    </cofactor>
</comment>
<dbReference type="GO" id="GO:0016485">
    <property type="term" value="P:protein processing"/>
    <property type="evidence" value="ECO:0007669"/>
    <property type="project" value="TreeGrafter"/>
</dbReference>
<dbReference type="HOGENOM" id="CLU_006187_7_2_11"/>
<protein>
    <submittedName>
        <fullName evidence="10">Neprilysin</fullName>
        <ecNumber evidence="10">3.4.24.11</ecNumber>
    </submittedName>
</protein>
<reference evidence="10 11" key="2">
    <citation type="journal article" date="2010" name="Stand. Genomic Sci.">
        <title>Complete genome sequence of Nakamurella multipartita type strain (Y-104).</title>
        <authorList>
            <person name="Tice H."/>
            <person name="Mayilraj S."/>
            <person name="Sims D."/>
            <person name="Lapidus A."/>
            <person name="Nolan M."/>
            <person name="Lucas S."/>
            <person name="Glavina Del Rio T."/>
            <person name="Copeland A."/>
            <person name="Cheng J.F."/>
            <person name="Meincke L."/>
            <person name="Bruce D."/>
            <person name="Goodwin L."/>
            <person name="Pitluck S."/>
            <person name="Ivanova N."/>
            <person name="Mavromatis K."/>
            <person name="Ovchinnikova G."/>
            <person name="Pati A."/>
            <person name="Chen A."/>
            <person name="Palaniappan K."/>
            <person name="Land M."/>
            <person name="Hauser L."/>
            <person name="Chang Y.J."/>
            <person name="Jeffries C.D."/>
            <person name="Detter J.C."/>
            <person name="Brettin T."/>
            <person name="Rohde M."/>
            <person name="Goker M."/>
            <person name="Bristow J."/>
            <person name="Eisen J.A."/>
            <person name="Markowitz V."/>
            <person name="Hugenholtz P."/>
            <person name="Kyrpides N.C."/>
            <person name="Klenk H.P."/>
            <person name="Chen F."/>
        </authorList>
    </citation>
    <scope>NUCLEOTIDE SEQUENCE [LARGE SCALE GENOMIC DNA]</scope>
    <source>
        <strain evidence="11">ATCC 700099 / DSM 44233 / CIP 104796 / JCM 9543 / NBRC 105858 / Y-104</strain>
    </source>
</reference>
<dbReference type="EMBL" id="CP001737">
    <property type="protein sequence ID" value="ACV76550.1"/>
    <property type="molecule type" value="Genomic_DNA"/>
</dbReference>
<feature type="domain" description="Peptidase M13 N-terminal" evidence="9">
    <location>
        <begin position="14"/>
        <end position="393"/>
    </location>
</feature>
<evidence type="ECO:0000256" key="6">
    <source>
        <dbReference type="ARBA" id="ARBA00022833"/>
    </source>
</evidence>
<dbReference type="PANTHER" id="PTHR11733:SF167">
    <property type="entry name" value="FI17812P1-RELATED"/>
    <property type="match status" value="1"/>
</dbReference>
<dbReference type="PANTHER" id="PTHR11733">
    <property type="entry name" value="ZINC METALLOPROTEASE FAMILY M13 NEPRILYSIN-RELATED"/>
    <property type="match status" value="1"/>
</dbReference>
<dbReference type="FunCoup" id="C8XIW3">
    <property type="interactions" value="6"/>
</dbReference>
<dbReference type="InterPro" id="IPR000718">
    <property type="entry name" value="Peptidase_M13"/>
</dbReference>
<dbReference type="OrthoDB" id="9775677at2"/>
<dbReference type="PRINTS" id="PR00786">
    <property type="entry name" value="NEPRILYSIN"/>
</dbReference>
<keyword evidence="7" id="KW-0482">Metalloprotease</keyword>
<evidence type="ECO:0000256" key="7">
    <source>
        <dbReference type="ARBA" id="ARBA00023049"/>
    </source>
</evidence>
<evidence type="ECO:0000256" key="5">
    <source>
        <dbReference type="ARBA" id="ARBA00022801"/>
    </source>
</evidence>
<evidence type="ECO:0000256" key="2">
    <source>
        <dbReference type="ARBA" id="ARBA00007357"/>
    </source>
</evidence>
<organism evidence="10 11">
    <name type="scientific">Nakamurella multipartita (strain ATCC 700099 / DSM 44233 / CIP 104796 / JCM 9543 / NBRC 105858 / Y-104)</name>
    <name type="common">Microsphaera multipartita</name>
    <dbReference type="NCBI Taxonomy" id="479431"/>
    <lineage>
        <taxon>Bacteria</taxon>
        <taxon>Bacillati</taxon>
        <taxon>Actinomycetota</taxon>
        <taxon>Actinomycetes</taxon>
        <taxon>Nakamurellales</taxon>
        <taxon>Nakamurellaceae</taxon>
        <taxon>Nakamurella</taxon>
    </lineage>
</organism>
<dbReference type="Pfam" id="PF01431">
    <property type="entry name" value="Peptidase_M13"/>
    <property type="match status" value="1"/>
</dbReference>
<dbReference type="Pfam" id="PF05649">
    <property type="entry name" value="Peptidase_M13_N"/>
    <property type="match status" value="1"/>
</dbReference>
<dbReference type="GO" id="GO:0046872">
    <property type="term" value="F:metal ion binding"/>
    <property type="evidence" value="ECO:0007669"/>
    <property type="project" value="UniProtKB-KW"/>
</dbReference>
<dbReference type="InParanoid" id="C8XIW3"/>
<name>C8XIW3_NAKMY</name>
<comment type="similarity">
    <text evidence="2">Belongs to the peptidase M13 family.</text>
</comment>
<accession>C8XIW3</accession>
<dbReference type="InterPro" id="IPR042089">
    <property type="entry name" value="Peptidase_M13_dom_2"/>
</dbReference>
<keyword evidence="4" id="KW-0479">Metal-binding</keyword>
<dbReference type="PROSITE" id="PS51885">
    <property type="entry name" value="NEPRILYSIN"/>
    <property type="match status" value="1"/>
</dbReference>
<dbReference type="RefSeq" id="WP_012814025.1">
    <property type="nucleotide sequence ID" value="NC_013235.1"/>
</dbReference>
<dbReference type="Gene3D" id="1.10.1380.10">
    <property type="entry name" value="Neutral endopeptidase , domain2"/>
    <property type="match status" value="1"/>
</dbReference>
<sequence>MTASPAADVIVPRPQDDLFRHVNGPWLATAEIPADRSADGAFYQLRDEAEKDSRAIIEDAAAAADGAEPGSPVQLIGDLYRSFMDVEAVERQGLAPIAARLTEVEGVDSPAALMRTLGRLRRSGVGGAFAIDVDTDPGDPDRYVLNLYQGGIGLPDESYYSDAAHADVLSAYAAFLPSILELAGIPESAGAGAAVVELETAVAAGHWDRVRSRDSSQTYNPKDRAGLDALLPGPLWDAWLDGLGADPSVLDQVVVRQPDYFTALAALLTPDHLPAWRAWLSWQIVRSLAPLGPAELVEKNFDFYGRTLSGTPELRERWKRGVGFVEMAANEAVGRLYVERHFPPESKRRMDELVANLLAAYRTEIGKLPWMGEQTRARALEKLDAFTPKIGYPARWRDYTALTVAADDLIGNAARAAAFELDRELGKLGGPVDRDEWFMSPQTVNAYYNPGMNEIVFPAAILQPPFFDPEADDAVNYGGIGAVIGHEIGHGFDDQGSKYDGRGALQDWWTPADRAAFEQLTGRLIDQYSALEPKNTPGHHVNGALTIGENIGDVGGLGIAYQAWRISLGDQSAPVIDGLTGAQRFFRSWATVWRLKMREAEQVRMLSIDPHSPAEFRCNQVVRNIAEFHEAFDTRPTDGLWLDEQDRVRIW</sequence>
<evidence type="ECO:0000259" key="9">
    <source>
        <dbReference type="Pfam" id="PF05649"/>
    </source>
</evidence>
<gene>
    <name evidence="10" type="ordered locus">Namu_0116</name>
</gene>
<evidence type="ECO:0000259" key="8">
    <source>
        <dbReference type="Pfam" id="PF01431"/>
    </source>
</evidence>
<dbReference type="SUPFAM" id="SSF55486">
    <property type="entry name" value="Metalloproteases ('zincins'), catalytic domain"/>
    <property type="match status" value="1"/>
</dbReference>
<keyword evidence="5 10" id="KW-0378">Hydrolase</keyword>
<dbReference type="GO" id="GO:0005886">
    <property type="term" value="C:plasma membrane"/>
    <property type="evidence" value="ECO:0007669"/>
    <property type="project" value="TreeGrafter"/>
</dbReference>